<keyword evidence="2" id="KW-1185">Reference proteome</keyword>
<name>A0ABR4CML5_9HELO</name>
<dbReference type="EMBL" id="JAZHXI010000005">
    <property type="protein sequence ID" value="KAL2071199.1"/>
    <property type="molecule type" value="Genomic_DNA"/>
</dbReference>
<proteinExistence type="predicted"/>
<dbReference type="Proteomes" id="UP001595075">
    <property type="component" value="Unassembled WGS sequence"/>
</dbReference>
<reference evidence="1 2" key="1">
    <citation type="journal article" date="2024" name="Commun. Biol.">
        <title>Comparative genomic analysis of thermophilic fungi reveals convergent evolutionary adaptations and gene losses.</title>
        <authorList>
            <person name="Steindorff A.S."/>
            <person name="Aguilar-Pontes M.V."/>
            <person name="Robinson A.J."/>
            <person name="Andreopoulos B."/>
            <person name="LaButti K."/>
            <person name="Kuo A."/>
            <person name="Mondo S."/>
            <person name="Riley R."/>
            <person name="Otillar R."/>
            <person name="Haridas S."/>
            <person name="Lipzen A."/>
            <person name="Grimwood J."/>
            <person name="Schmutz J."/>
            <person name="Clum A."/>
            <person name="Reid I.D."/>
            <person name="Moisan M.C."/>
            <person name="Butler G."/>
            <person name="Nguyen T.T.M."/>
            <person name="Dewar K."/>
            <person name="Conant G."/>
            <person name="Drula E."/>
            <person name="Henrissat B."/>
            <person name="Hansel C."/>
            <person name="Singer S."/>
            <person name="Hutchinson M.I."/>
            <person name="de Vries R.P."/>
            <person name="Natvig D.O."/>
            <person name="Powell A.J."/>
            <person name="Tsang A."/>
            <person name="Grigoriev I.V."/>
        </authorList>
    </citation>
    <scope>NUCLEOTIDE SEQUENCE [LARGE SCALE GENOMIC DNA]</scope>
    <source>
        <strain evidence="1 2">CBS 494.80</strain>
    </source>
</reference>
<dbReference type="PANTHER" id="PTHR24148:SF64">
    <property type="entry name" value="HETEROKARYON INCOMPATIBILITY DOMAIN-CONTAINING PROTEIN"/>
    <property type="match status" value="1"/>
</dbReference>
<accession>A0ABR4CML5</accession>
<organism evidence="1 2">
    <name type="scientific">Oculimacula yallundae</name>
    <dbReference type="NCBI Taxonomy" id="86028"/>
    <lineage>
        <taxon>Eukaryota</taxon>
        <taxon>Fungi</taxon>
        <taxon>Dikarya</taxon>
        <taxon>Ascomycota</taxon>
        <taxon>Pezizomycotina</taxon>
        <taxon>Leotiomycetes</taxon>
        <taxon>Helotiales</taxon>
        <taxon>Ploettnerulaceae</taxon>
        <taxon>Oculimacula</taxon>
    </lineage>
</organism>
<sequence>MGHLELALARKVVVVYGNVEMSWSDFADSIAIFIKSLEHIDPVLDEMIQEKAQSIKEIQHIDAVHNLGANVLVSFINNLFRRDENGDVHYRMMNLEDLVSSLWAFGSKDSRDTIYAVLALASDTHNLPPDADEDEDYSSPSSKLRPAYHRCLLDVYTDFIECCIDQSQSLDILLRHWAPAPDRTNYRDNCEPLPSWIPLIQKSPYGTAAQRKRGRSNGDGYVGSSCNGHVTMVGGNMCTVLGVYCYAVYCDLLVQLAELA</sequence>
<dbReference type="PANTHER" id="PTHR24148">
    <property type="entry name" value="ANKYRIN REPEAT DOMAIN-CONTAINING PROTEIN 39 HOMOLOG-RELATED"/>
    <property type="match status" value="1"/>
</dbReference>
<evidence type="ECO:0000313" key="2">
    <source>
        <dbReference type="Proteomes" id="UP001595075"/>
    </source>
</evidence>
<comment type="caution">
    <text evidence="1">The sequence shown here is derived from an EMBL/GenBank/DDBJ whole genome shotgun (WGS) entry which is preliminary data.</text>
</comment>
<dbReference type="InterPro" id="IPR052895">
    <property type="entry name" value="HetReg/Transcr_Mod"/>
</dbReference>
<gene>
    <name evidence="1" type="ORF">VTL71DRAFT_12434</name>
</gene>
<evidence type="ECO:0000313" key="1">
    <source>
        <dbReference type="EMBL" id="KAL2071199.1"/>
    </source>
</evidence>
<protein>
    <submittedName>
        <fullName evidence="1">Uncharacterized protein</fullName>
    </submittedName>
</protein>